<dbReference type="Proteomes" id="UP000005824">
    <property type="component" value="Unassembled WGS sequence"/>
</dbReference>
<sequence>MQFYISGLTQNKRLLNLIFGRRVVFLLFRYCAVDRKWVDFFRKAMPVQSEKVEREAVGDGHIWRMVLPTEEELRQELERDREEIEARRNLESEKSDE</sequence>
<keyword evidence="3" id="KW-1185">Reference proteome</keyword>
<feature type="coiled-coil region" evidence="1">
    <location>
        <begin position="67"/>
        <end position="94"/>
    </location>
</feature>
<comment type="caution">
    <text evidence="2">The sequence shown here is derived from an EMBL/GenBank/DDBJ whole genome shotgun (WGS) entry which is preliminary data.</text>
</comment>
<organism evidence="2 3">
    <name type="scientific">Chthoniobacter flavus Ellin428</name>
    <dbReference type="NCBI Taxonomy" id="497964"/>
    <lineage>
        <taxon>Bacteria</taxon>
        <taxon>Pseudomonadati</taxon>
        <taxon>Verrucomicrobiota</taxon>
        <taxon>Spartobacteria</taxon>
        <taxon>Chthoniobacterales</taxon>
        <taxon>Chthoniobacteraceae</taxon>
        <taxon>Chthoniobacter</taxon>
    </lineage>
</organism>
<gene>
    <name evidence="2" type="ORF">CfE428DRAFT_4741</name>
</gene>
<evidence type="ECO:0000313" key="2">
    <source>
        <dbReference type="EMBL" id="EDY17702.1"/>
    </source>
</evidence>
<evidence type="ECO:0000256" key="1">
    <source>
        <dbReference type="SAM" id="Coils"/>
    </source>
</evidence>
<name>B4D751_9BACT</name>
<protein>
    <submittedName>
        <fullName evidence="2">Uncharacterized protein</fullName>
    </submittedName>
</protein>
<dbReference type="InParanoid" id="B4D751"/>
<evidence type="ECO:0000313" key="3">
    <source>
        <dbReference type="Proteomes" id="UP000005824"/>
    </source>
</evidence>
<accession>B4D751</accession>
<reference evidence="2 3" key="1">
    <citation type="journal article" date="2011" name="J. Bacteriol.">
        <title>Genome sequence of Chthoniobacter flavus Ellin428, an aerobic heterotrophic soil bacterium.</title>
        <authorList>
            <person name="Kant R."/>
            <person name="van Passel M.W."/>
            <person name="Palva A."/>
            <person name="Lucas S."/>
            <person name="Lapidus A."/>
            <person name="Glavina Del Rio T."/>
            <person name="Dalin E."/>
            <person name="Tice H."/>
            <person name="Bruce D."/>
            <person name="Goodwin L."/>
            <person name="Pitluck S."/>
            <person name="Larimer F.W."/>
            <person name="Land M.L."/>
            <person name="Hauser L."/>
            <person name="Sangwan P."/>
            <person name="de Vos W.M."/>
            <person name="Janssen P.H."/>
            <person name="Smidt H."/>
        </authorList>
    </citation>
    <scope>NUCLEOTIDE SEQUENCE [LARGE SCALE GENOMIC DNA]</scope>
    <source>
        <strain evidence="2 3">Ellin428</strain>
    </source>
</reference>
<dbReference type="EMBL" id="ABVL01000017">
    <property type="protein sequence ID" value="EDY17702.1"/>
    <property type="molecule type" value="Genomic_DNA"/>
</dbReference>
<proteinExistence type="predicted"/>
<keyword evidence="1" id="KW-0175">Coiled coil</keyword>
<dbReference type="AlphaFoldDB" id="B4D751"/>